<keyword evidence="1 2" id="KW-0732">Signal</keyword>
<proteinExistence type="predicted"/>
<reference evidence="4 5" key="1">
    <citation type="submission" date="2020-08" db="EMBL/GenBank/DDBJ databases">
        <title>Genomic Encyclopedia of Type Strains, Phase IV (KMG-IV): sequencing the most valuable type-strain genomes for metagenomic binning, comparative biology and taxonomic classification.</title>
        <authorList>
            <person name="Goeker M."/>
        </authorList>
    </citation>
    <scope>NUCLEOTIDE SEQUENCE [LARGE SCALE GENOMIC DNA]</scope>
    <source>
        <strain evidence="4 5">DSM 105481</strain>
    </source>
</reference>
<dbReference type="InterPro" id="IPR001119">
    <property type="entry name" value="SLH_dom"/>
</dbReference>
<gene>
    <name evidence="4" type="ORF">HNP81_001985</name>
</gene>
<protein>
    <recommendedName>
        <fullName evidence="3">SLH domain-containing protein</fullName>
    </recommendedName>
</protein>
<accession>A0ABR6CQ46</accession>
<keyword evidence="5" id="KW-1185">Reference proteome</keyword>
<dbReference type="Pfam" id="PF00395">
    <property type="entry name" value="SLH"/>
    <property type="match status" value="3"/>
</dbReference>
<comment type="caution">
    <text evidence="4">The sequence shown here is derived from an EMBL/GenBank/DDBJ whole genome shotgun (WGS) entry which is preliminary data.</text>
</comment>
<feature type="domain" description="SLH" evidence="3">
    <location>
        <begin position="31"/>
        <end position="94"/>
    </location>
</feature>
<evidence type="ECO:0000256" key="2">
    <source>
        <dbReference type="SAM" id="SignalP"/>
    </source>
</evidence>
<sequence length="300" mass="32310">MFKSFKKYIIAAATIALVATAATPAHAESDYEPSYSFTDVGSRYAEAVDFLYTVGIINGVSTTKFGTSQNLTRGDAAVILANTLELDTESAPNAGFKDTFPRIAGSVNALVEAGIVSGVTADRYEPTKPLTRGAMAKFLNLSFDLSEYAIETPFTDVGGVFKEHIEALYGSGIAAGKTATSYGTVQNITRGDFANLLYNSIMFSLEGEYGSIVSADLIDSKTMRIHFSEAVPEDYTAADLTDYLFVIAELEDGKYVTSAAKNGVLSKDRMSLTFTHTDFAGEAGTIYIDDLELPFNYKTK</sequence>
<feature type="signal peptide" evidence="2">
    <location>
        <begin position="1"/>
        <end position="27"/>
    </location>
</feature>
<dbReference type="EMBL" id="JACJHX010000005">
    <property type="protein sequence ID" value="MBA9026700.1"/>
    <property type="molecule type" value="Genomic_DNA"/>
</dbReference>
<organism evidence="4 5">
    <name type="scientific">Peribacillus huizhouensis</name>
    <dbReference type="NCBI Taxonomy" id="1501239"/>
    <lineage>
        <taxon>Bacteria</taxon>
        <taxon>Bacillati</taxon>
        <taxon>Bacillota</taxon>
        <taxon>Bacilli</taxon>
        <taxon>Bacillales</taxon>
        <taxon>Bacillaceae</taxon>
        <taxon>Peribacillus</taxon>
    </lineage>
</organism>
<name>A0ABR6CQ46_9BACI</name>
<dbReference type="RefSeq" id="WP_182502493.1">
    <property type="nucleotide sequence ID" value="NZ_JACJHX010000005.1"/>
</dbReference>
<evidence type="ECO:0000256" key="1">
    <source>
        <dbReference type="ARBA" id="ARBA00022729"/>
    </source>
</evidence>
<evidence type="ECO:0000313" key="4">
    <source>
        <dbReference type="EMBL" id="MBA9026700.1"/>
    </source>
</evidence>
<dbReference type="Proteomes" id="UP000626697">
    <property type="component" value="Unassembled WGS sequence"/>
</dbReference>
<feature type="chain" id="PRO_5045281473" description="SLH domain-containing protein" evidence="2">
    <location>
        <begin position="28"/>
        <end position="300"/>
    </location>
</feature>
<dbReference type="PROSITE" id="PS51272">
    <property type="entry name" value="SLH"/>
    <property type="match status" value="1"/>
</dbReference>
<evidence type="ECO:0000313" key="5">
    <source>
        <dbReference type="Proteomes" id="UP000626697"/>
    </source>
</evidence>
<evidence type="ECO:0000259" key="3">
    <source>
        <dbReference type="PROSITE" id="PS51272"/>
    </source>
</evidence>